<dbReference type="GO" id="GO:0006874">
    <property type="term" value="P:intracellular calcium ion homeostasis"/>
    <property type="evidence" value="ECO:0007669"/>
    <property type="project" value="TreeGrafter"/>
</dbReference>
<dbReference type="InterPro" id="IPR018247">
    <property type="entry name" value="EF_Hand_1_Ca_BS"/>
</dbReference>
<dbReference type="STRING" id="93625.A0A409WFE5"/>
<dbReference type="GO" id="GO:0005509">
    <property type="term" value="F:calcium ion binding"/>
    <property type="evidence" value="ECO:0007669"/>
    <property type="project" value="InterPro"/>
</dbReference>
<reference evidence="9 10" key="1">
    <citation type="journal article" date="2018" name="Evol. Lett.">
        <title>Horizontal gene cluster transfer increased hallucinogenic mushroom diversity.</title>
        <authorList>
            <person name="Reynolds H.T."/>
            <person name="Vijayakumar V."/>
            <person name="Gluck-Thaler E."/>
            <person name="Korotkin H.B."/>
            <person name="Matheny P.B."/>
            <person name="Slot J.C."/>
        </authorList>
    </citation>
    <scope>NUCLEOTIDE SEQUENCE [LARGE SCALE GENOMIC DNA]</scope>
    <source>
        <strain evidence="9 10">2631</strain>
    </source>
</reference>
<feature type="transmembrane region" description="Helical" evidence="7">
    <location>
        <begin position="708"/>
        <end position="734"/>
    </location>
</feature>
<feature type="compositionally biased region" description="Acidic residues" evidence="6">
    <location>
        <begin position="438"/>
        <end position="451"/>
    </location>
</feature>
<name>A0A409WFE5_PSICY</name>
<keyword evidence="3" id="KW-0106">Calcium</keyword>
<dbReference type="InterPro" id="IPR010920">
    <property type="entry name" value="LSM_dom_sf"/>
</dbReference>
<dbReference type="EMBL" id="NHYD01003440">
    <property type="protein sequence ID" value="PPQ77268.1"/>
    <property type="molecule type" value="Genomic_DNA"/>
</dbReference>
<keyword evidence="5 7" id="KW-0472">Membrane</keyword>
<dbReference type="Gene3D" id="2.30.30.60">
    <property type="match status" value="1"/>
</dbReference>
<evidence type="ECO:0000256" key="3">
    <source>
        <dbReference type="ARBA" id="ARBA00022837"/>
    </source>
</evidence>
<organism evidence="9 10">
    <name type="scientific">Psilocybe cyanescens</name>
    <dbReference type="NCBI Taxonomy" id="93625"/>
    <lineage>
        <taxon>Eukaryota</taxon>
        <taxon>Fungi</taxon>
        <taxon>Dikarya</taxon>
        <taxon>Basidiomycota</taxon>
        <taxon>Agaricomycotina</taxon>
        <taxon>Agaricomycetes</taxon>
        <taxon>Agaricomycetidae</taxon>
        <taxon>Agaricales</taxon>
        <taxon>Agaricineae</taxon>
        <taxon>Strophariaceae</taxon>
        <taxon>Psilocybe</taxon>
    </lineage>
</organism>
<dbReference type="InterPro" id="IPR011992">
    <property type="entry name" value="EF-hand-dom_pair"/>
</dbReference>
<dbReference type="SUPFAM" id="SSF50182">
    <property type="entry name" value="Sm-like ribonucleoproteins"/>
    <property type="match status" value="1"/>
</dbReference>
<dbReference type="InParanoid" id="A0A409WFE5"/>
<dbReference type="InterPro" id="IPR058650">
    <property type="entry name" value="Msy1/2-like"/>
</dbReference>
<feature type="region of interest" description="Disordered" evidence="6">
    <location>
        <begin position="901"/>
        <end position="921"/>
    </location>
</feature>
<evidence type="ECO:0000259" key="8">
    <source>
        <dbReference type="PROSITE" id="PS50222"/>
    </source>
</evidence>
<evidence type="ECO:0000256" key="5">
    <source>
        <dbReference type="ARBA" id="ARBA00023136"/>
    </source>
</evidence>
<feature type="region of interest" description="Disordered" evidence="6">
    <location>
        <begin position="1"/>
        <end position="121"/>
    </location>
</feature>
<dbReference type="PANTHER" id="PTHR31323:SF1">
    <property type="entry name" value="MECHANOSENSITIVE ION CHANNEL PROTEIN"/>
    <property type="match status" value="1"/>
</dbReference>
<dbReference type="SUPFAM" id="SSF47473">
    <property type="entry name" value="EF-hand"/>
    <property type="match status" value="1"/>
</dbReference>
<dbReference type="InterPro" id="IPR023408">
    <property type="entry name" value="MscS_beta-dom_sf"/>
</dbReference>
<dbReference type="PROSITE" id="PS50222">
    <property type="entry name" value="EF_HAND_2"/>
    <property type="match status" value="1"/>
</dbReference>
<dbReference type="PROSITE" id="PS00018">
    <property type="entry name" value="EF_HAND_1"/>
    <property type="match status" value="1"/>
</dbReference>
<dbReference type="Pfam" id="PF25886">
    <property type="entry name" value="Msy1"/>
    <property type="match status" value="1"/>
</dbReference>
<feature type="transmembrane region" description="Helical" evidence="7">
    <location>
        <begin position="246"/>
        <end position="272"/>
    </location>
</feature>
<keyword evidence="4 7" id="KW-1133">Transmembrane helix</keyword>
<feature type="domain" description="EF-hand" evidence="8">
    <location>
        <begin position="623"/>
        <end position="658"/>
    </location>
</feature>
<evidence type="ECO:0000256" key="1">
    <source>
        <dbReference type="ARBA" id="ARBA00004370"/>
    </source>
</evidence>
<feature type="compositionally biased region" description="Basic and acidic residues" evidence="6">
    <location>
        <begin position="491"/>
        <end position="504"/>
    </location>
</feature>
<feature type="compositionally biased region" description="Low complexity" evidence="6">
    <location>
        <begin position="71"/>
        <end position="80"/>
    </location>
</feature>
<dbReference type="InterPro" id="IPR006685">
    <property type="entry name" value="MscS_channel_2nd"/>
</dbReference>
<comment type="subcellular location">
    <subcellularLocation>
        <location evidence="1">Membrane</location>
    </subcellularLocation>
</comment>
<gene>
    <name evidence="9" type="ORF">CVT25_010850</name>
</gene>
<feature type="compositionally biased region" description="Basic and acidic residues" evidence="6">
    <location>
        <begin position="87"/>
        <end position="108"/>
    </location>
</feature>
<protein>
    <recommendedName>
        <fullName evidence="8">EF-hand domain-containing protein</fullName>
    </recommendedName>
</protein>
<feature type="transmembrane region" description="Helical" evidence="7">
    <location>
        <begin position="293"/>
        <end position="314"/>
    </location>
</feature>
<dbReference type="Pfam" id="PF00924">
    <property type="entry name" value="MS_channel_2nd"/>
    <property type="match status" value="1"/>
</dbReference>
<dbReference type="GO" id="GO:0005262">
    <property type="term" value="F:calcium channel activity"/>
    <property type="evidence" value="ECO:0007669"/>
    <property type="project" value="TreeGrafter"/>
</dbReference>
<feature type="transmembrane region" description="Helical" evidence="7">
    <location>
        <begin position="334"/>
        <end position="356"/>
    </location>
</feature>
<proteinExistence type="predicted"/>
<evidence type="ECO:0000313" key="9">
    <source>
        <dbReference type="EMBL" id="PPQ77268.1"/>
    </source>
</evidence>
<dbReference type="GO" id="GO:0016020">
    <property type="term" value="C:membrane"/>
    <property type="evidence" value="ECO:0007669"/>
    <property type="project" value="UniProtKB-SubCell"/>
</dbReference>
<dbReference type="AlphaFoldDB" id="A0A409WFE5"/>
<keyword evidence="2 7" id="KW-0812">Transmembrane</keyword>
<accession>A0A409WFE5</accession>
<dbReference type="InterPro" id="IPR002048">
    <property type="entry name" value="EF_hand_dom"/>
</dbReference>
<evidence type="ECO:0000256" key="2">
    <source>
        <dbReference type="ARBA" id="ARBA00022692"/>
    </source>
</evidence>
<sequence length="976" mass="109453">MSSRQNKNAPAGSSYFLTAHSGAPDYNDDMVQGILKNPNRGPAGLDLRPVNVNDDYQSAEKISPTPEESSGHISKAASSSTLNNLFEPDKRDDFGDIKEVSLNDEQRNRPPKIVQFPDGFDKPATMPYPFLTQDSDIFSSRASSIAGTDDESEDYDWSDEEDLVDEEAKFGKQMGQKTVRKGWGIRRIISLLFSSLIGSTLLSAILITPALLVHFFWYKPDPSEHRRYVRDNVQAWFFWAASNVLISWYLAMIIDIIPILFRFFISAVWGHVSESIKTKIETYDSVKDTAKPAFYAGSAWASWVIIFVHIYKLYDDSEPENSRAGYTIRLSSVVEFFFFVILVWCAQGMLSHFIAFSFHRTAYKERIESVEKTLVVIEKLRQYRPKYAPPTPHTKSGTRTPIFGHLGFSPFSEKQHSKALSGALKNASAPVSRTNTESEQEDDADDGDVEDGDRTLINPPNQKRRKWFGRHTTTEDPSSKQRLYSSRNHGKGKDKIKEDSKPGLEVDIEMSPISPATGQVYSATAPTTPSHLNPHRYPPVESPRPSLDGHGTDRAIKQAAKVVKTALMHDARNIAGHDGVMDGLAWNVNSSHEAKRLAKSIYMRFKDRGRTWLIPSDFYPAFPDHAAAEDAFKVLDKDNNGDLSRAEIKTALLKVYKERRFLSRSMRDVGEALGTLNRLLLIVAAIVLFFISLSVFDVNVGESLSSVYTLGIAASFIFKNAASSAFDAIMLLFVTHPYDTGDRVIIGQENLVVKKVGLFATVFTRSDGTETYYFNSQLFNQFILNVRRSGKTFENLTMQVAWTTPLTKLDALEKCLNTWLSTEENRWFEPSTNITLQNIAFQRYLELTIGIGHNGNWQNWGLRNARKTAFHAAVQYYCQQLGIVGYEAPLPIVYANPQTMTYQPTSPPPDDVQSPVETSRSADEIRQEAVETEIAAKAMKPTLGFLPPLADRSSHVMVARKSRHKKANLGAGNADC</sequence>
<feature type="transmembrane region" description="Helical" evidence="7">
    <location>
        <begin position="676"/>
        <end position="696"/>
    </location>
</feature>
<evidence type="ECO:0000256" key="6">
    <source>
        <dbReference type="SAM" id="MobiDB-lite"/>
    </source>
</evidence>
<dbReference type="OrthoDB" id="544685at2759"/>
<feature type="transmembrane region" description="Helical" evidence="7">
    <location>
        <begin position="188"/>
        <end position="217"/>
    </location>
</feature>
<dbReference type="PANTHER" id="PTHR31323">
    <property type="entry name" value="MECHANOSENSITIVE ION CHANNEL PROTEIN MSY2"/>
    <property type="match status" value="1"/>
</dbReference>
<comment type="caution">
    <text evidence="9">The sequence shown here is derived from an EMBL/GenBank/DDBJ whole genome shotgun (WGS) entry which is preliminary data.</text>
</comment>
<evidence type="ECO:0000256" key="4">
    <source>
        <dbReference type="ARBA" id="ARBA00022989"/>
    </source>
</evidence>
<evidence type="ECO:0000313" key="10">
    <source>
        <dbReference type="Proteomes" id="UP000283269"/>
    </source>
</evidence>
<feature type="region of interest" description="Disordered" evidence="6">
    <location>
        <begin position="419"/>
        <end position="504"/>
    </location>
</feature>
<evidence type="ECO:0000256" key="7">
    <source>
        <dbReference type="SAM" id="Phobius"/>
    </source>
</evidence>
<dbReference type="Proteomes" id="UP000283269">
    <property type="component" value="Unassembled WGS sequence"/>
</dbReference>
<keyword evidence="10" id="KW-1185">Reference proteome</keyword>